<feature type="region of interest" description="Disordered" evidence="1">
    <location>
        <begin position="1"/>
        <end position="21"/>
    </location>
</feature>
<name>A0A061S9Y4_9CHLO</name>
<proteinExistence type="predicted"/>
<reference evidence="2" key="1">
    <citation type="submission" date="2014-05" db="EMBL/GenBank/DDBJ databases">
        <title>The transcriptome of the halophilic microalga Tetraselmis sp. GSL018 isolated from the Great Salt Lake, Utah.</title>
        <authorList>
            <person name="Jinkerson R.E."/>
            <person name="D'Adamo S."/>
            <person name="Posewitz M.C."/>
        </authorList>
    </citation>
    <scope>NUCLEOTIDE SEQUENCE</scope>
    <source>
        <strain evidence="2">GSL018</strain>
    </source>
</reference>
<evidence type="ECO:0000313" key="2">
    <source>
        <dbReference type="EMBL" id="JAC79675.1"/>
    </source>
</evidence>
<protein>
    <submittedName>
        <fullName evidence="2">Uncharacterized protein</fullName>
    </submittedName>
</protein>
<feature type="region of interest" description="Disordered" evidence="1">
    <location>
        <begin position="40"/>
        <end position="133"/>
    </location>
</feature>
<accession>A0A061S9Y4</accession>
<evidence type="ECO:0000256" key="1">
    <source>
        <dbReference type="SAM" id="MobiDB-lite"/>
    </source>
</evidence>
<sequence length="160" mass="16447">TPFPAGLRSGGAPNCKESPVLSSGRIASPYSPLALVRLSSEASASPAQGVAPGEGGLREHGGLTKGGPQGTRRPRVGGPGRMSLCICPREGGPGTDRLGRSCADPPTDAFLSAGPLGLGKREVPLGPKARLHPGRVVERRLPVHGPQRVERGRWGRQGTS</sequence>
<dbReference type="EMBL" id="GBEZ01005660">
    <property type="protein sequence ID" value="JAC79675.1"/>
    <property type="molecule type" value="Transcribed_RNA"/>
</dbReference>
<gene>
    <name evidence="2" type="ORF">TSPGSL018_12112</name>
</gene>
<feature type="non-terminal residue" evidence="2">
    <location>
        <position position="1"/>
    </location>
</feature>
<dbReference type="AlphaFoldDB" id="A0A061S9Y4"/>
<organism evidence="2">
    <name type="scientific">Tetraselmis sp. GSL018</name>
    <dbReference type="NCBI Taxonomy" id="582737"/>
    <lineage>
        <taxon>Eukaryota</taxon>
        <taxon>Viridiplantae</taxon>
        <taxon>Chlorophyta</taxon>
        <taxon>core chlorophytes</taxon>
        <taxon>Chlorodendrophyceae</taxon>
        <taxon>Chlorodendrales</taxon>
        <taxon>Chlorodendraceae</taxon>
        <taxon>Tetraselmis</taxon>
    </lineage>
</organism>